<proteinExistence type="predicted"/>
<feature type="transmembrane region" description="Helical" evidence="2">
    <location>
        <begin position="217"/>
        <end position="234"/>
    </location>
</feature>
<sequence length="450" mass="47915">MTTASLAAPGHTPQDAVWPSVTGRLLAAVAVMFATLAQTFGYLTASVPRWSSFAVACRESVVLPSLLIAASATVWAWALRPDNVVIGRLPARGIVRMVGHVMRVTAVVAVLGYLAGLMPLCICTAARATFGFIDLLTLCAAVAGLVMVGAVSVWFGVIMPKRRVTLVAVGVVLAAAWLPLALNYTVLANRSSILAPALVWFNEFPEPGWLVTWQANVLRIALYLIVASVAYEAARAHVAGRRIRNVPGIWCGSTIAAIAVIAVVIHPVTLVEPDQANARCTTDVDGTITVCLHPADESIRRRAFELSGRFVELTGWDEPIRLVESPVAAANDTGAVIVGAPSGRADAESVDESVREGLLARFAGYDACPRYDGPVGDDAPTAVIRLVRDELSTRSGGEATPFGIDETTGDVVPDPRRSRLAALDDERFADWYMRNRQAILSCTVTPEALP</sequence>
<keyword evidence="4" id="KW-1185">Reference proteome</keyword>
<feature type="transmembrane region" description="Helical" evidence="2">
    <location>
        <begin position="164"/>
        <end position="182"/>
    </location>
</feature>
<feature type="transmembrane region" description="Helical" evidence="2">
    <location>
        <begin position="246"/>
        <end position="265"/>
    </location>
</feature>
<gene>
    <name evidence="3" type="ORF">KIH73_04690</name>
</gene>
<dbReference type="Proteomes" id="UP000812844">
    <property type="component" value="Unassembled WGS sequence"/>
</dbReference>
<keyword evidence="2" id="KW-1133">Transmembrane helix</keyword>
<feature type="transmembrane region" description="Helical" evidence="2">
    <location>
        <begin position="21"/>
        <end position="41"/>
    </location>
</feature>
<feature type="transmembrane region" description="Helical" evidence="2">
    <location>
        <begin position="135"/>
        <end position="157"/>
    </location>
</feature>
<comment type="caution">
    <text evidence="3">The sequence shown here is derived from an EMBL/GenBank/DDBJ whole genome shotgun (WGS) entry which is preliminary data.</text>
</comment>
<evidence type="ECO:0008006" key="5">
    <source>
        <dbReference type="Google" id="ProtNLM"/>
    </source>
</evidence>
<evidence type="ECO:0000256" key="1">
    <source>
        <dbReference type="SAM" id="MobiDB-lite"/>
    </source>
</evidence>
<evidence type="ECO:0000313" key="4">
    <source>
        <dbReference type="Proteomes" id="UP000812844"/>
    </source>
</evidence>
<name>A0ABS6WAA6_9BIFI</name>
<keyword evidence="2" id="KW-0812">Transmembrane</keyword>
<dbReference type="RefSeq" id="WP_219081088.1">
    <property type="nucleotide sequence ID" value="NZ_JAHBBD010000008.1"/>
</dbReference>
<feature type="transmembrane region" description="Helical" evidence="2">
    <location>
        <begin position="61"/>
        <end position="79"/>
    </location>
</feature>
<protein>
    <recommendedName>
        <fullName evidence="5">ABC transporter permease</fullName>
    </recommendedName>
</protein>
<keyword evidence="2" id="KW-0472">Membrane</keyword>
<organism evidence="3 4">
    <name type="scientific">Bifidobacterium phasiani</name>
    <dbReference type="NCBI Taxonomy" id="2834431"/>
    <lineage>
        <taxon>Bacteria</taxon>
        <taxon>Bacillati</taxon>
        <taxon>Actinomycetota</taxon>
        <taxon>Actinomycetes</taxon>
        <taxon>Bifidobacteriales</taxon>
        <taxon>Bifidobacteriaceae</taxon>
        <taxon>Bifidobacterium</taxon>
    </lineage>
</organism>
<evidence type="ECO:0000256" key="2">
    <source>
        <dbReference type="SAM" id="Phobius"/>
    </source>
</evidence>
<accession>A0ABS6WAA6</accession>
<reference evidence="3 4" key="1">
    <citation type="submission" date="2021-05" db="EMBL/GenBank/DDBJ databases">
        <title>Phylogenetic classification of ten novel species belonging to the genus Bifidobacterium comprising B. colchicus sp. nov., B. abeli sp. nov., B. bicoloris sp. nov., B. guerezis sp. nov., B. rosaliae sp. nov., B. santillanensis sp. nov., B. argentati sp. nov., B. amazzoni sp. nov., B. pluviali sp. nov., and B. pinnaculum sp. nov.</title>
        <authorList>
            <person name="Lugli G.A."/>
            <person name="Ruiz Garcia L."/>
            <person name="Margolles A."/>
            <person name="Ventura M."/>
        </authorList>
    </citation>
    <scope>NUCLEOTIDE SEQUENCE [LARGE SCALE GENOMIC DNA]</scope>
    <source>
        <strain evidence="3 4">6T3</strain>
    </source>
</reference>
<feature type="region of interest" description="Disordered" evidence="1">
    <location>
        <begin position="394"/>
        <end position="413"/>
    </location>
</feature>
<dbReference type="EMBL" id="JAHBBD010000008">
    <property type="protein sequence ID" value="MBW3082682.1"/>
    <property type="molecule type" value="Genomic_DNA"/>
</dbReference>
<feature type="transmembrane region" description="Helical" evidence="2">
    <location>
        <begin position="100"/>
        <end position="129"/>
    </location>
</feature>
<evidence type="ECO:0000313" key="3">
    <source>
        <dbReference type="EMBL" id="MBW3082682.1"/>
    </source>
</evidence>